<dbReference type="PANTHER" id="PTHR43080:SF2">
    <property type="entry name" value="CBS DOMAIN-CONTAINING PROTEIN"/>
    <property type="match status" value="1"/>
</dbReference>
<protein>
    <submittedName>
        <fullName evidence="4">CBS domain-containing protein</fullName>
    </submittedName>
</protein>
<organism evidence="4 5">
    <name type="scientific">Olivibacter ginsenosidimutans</name>
    <dbReference type="NCBI Taxonomy" id="1176537"/>
    <lineage>
        <taxon>Bacteria</taxon>
        <taxon>Pseudomonadati</taxon>
        <taxon>Bacteroidota</taxon>
        <taxon>Sphingobacteriia</taxon>
        <taxon>Sphingobacteriales</taxon>
        <taxon>Sphingobacteriaceae</taxon>
        <taxon>Olivibacter</taxon>
    </lineage>
</organism>
<accession>A0ABP9CFA8</accession>
<dbReference type="CDD" id="cd04623">
    <property type="entry name" value="CBS_pair_bac_euk"/>
    <property type="match status" value="1"/>
</dbReference>
<evidence type="ECO:0000259" key="3">
    <source>
        <dbReference type="PROSITE" id="PS51371"/>
    </source>
</evidence>
<evidence type="ECO:0000256" key="2">
    <source>
        <dbReference type="PROSITE-ProRule" id="PRU00703"/>
    </source>
</evidence>
<dbReference type="PROSITE" id="PS51371">
    <property type="entry name" value="CBS"/>
    <property type="match status" value="1"/>
</dbReference>
<keyword evidence="5" id="KW-1185">Reference proteome</keyword>
<evidence type="ECO:0000313" key="4">
    <source>
        <dbReference type="EMBL" id="GAA4808251.1"/>
    </source>
</evidence>
<proteinExistence type="predicted"/>
<dbReference type="SUPFAM" id="SSF54631">
    <property type="entry name" value="CBS-domain pair"/>
    <property type="match status" value="1"/>
</dbReference>
<dbReference type="EMBL" id="BAABIQ010000044">
    <property type="protein sequence ID" value="GAA4808251.1"/>
    <property type="molecule type" value="Genomic_DNA"/>
</dbReference>
<gene>
    <name evidence="4" type="ORF">GCM10023231_41920</name>
</gene>
<sequence>MEKNISALLVVEQGKLLGIFTERDYARKIILQGKSSKDTPIYEVMTPDPCTITALESIDYCMELMTEKHFRHLPVVENGLIIGMLSIGDLVKHIIEDQKQTINQLETYINS</sequence>
<dbReference type="Proteomes" id="UP001501411">
    <property type="component" value="Unassembled WGS sequence"/>
</dbReference>
<keyword evidence="1 2" id="KW-0129">CBS domain</keyword>
<dbReference type="InterPro" id="IPR000644">
    <property type="entry name" value="CBS_dom"/>
</dbReference>
<comment type="caution">
    <text evidence="4">The sequence shown here is derived from an EMBL/GenBank/DDBJ whole genome shotgun (WGS) entry which is preliminary data.</text>
</comment>
<evidence type="ECO:0000256" key="1">
    <source>
        <dbReference type="ARBA" id="ARBA00023122"/>
    </source>
</evidence>
<dbReference type="InterPro" id="IPR044725">
    <property type="entry name" value="CBSX3_CBS_dom"/>
</dbReference>
<evidence type="ECO:0000313" key="5">
    <source>
        <dbReference type="Proteomes" id="UP001501411"/>
    </source>
</evidence>
<reference evidence="5" key="1">
    <citation type="journal article" date="2019" name="Int. J. Syst. Evol. Microbiol.">
        <title>The Global Catalogue of Microorganisms (GCM) 10K type strain sequencing project: providing services to taxonomists for standard genome sequencing and annotation.</title>
        <authorList>
            <consortium name="The Broad Institute Genomics Platform"/>
            <consortium name="The Broad Institute Genome Sequencing Center for Infectious Disease"/>
            <person name="Wu L."/>
            <person name="Ma J."/>
        </authorList>
    </citation>
    <scope>NUCLEOTIDE SEQUENCE [LARGE SCALE GENOMIC DNA]</scope>
    <source>
        <strain evidence="5">JCM 18200</strain>
    </source>
</reference>
<dbReference type="InterPro" id="IPR046342">
    <property type="entry name" value="CBS_dom_sf"/>
</dbReference>
<dbReference type="SMART" id="SM00116">
    <property type="entry name" value="CBS"/>
    <property type="match status" value="1"/>
</dbReference>
<dbReference type="InterPro" id="IPR051257">
    <property type="entry name" value="Diverse_CBS-Domain"/>
</dbReference>
<dbReference type="Gene3D" id="3.10.580.10">
    <property type="entry name" value="CBS-domain"/>
    <property type="match status" value="1"/>
</dbReference>
<dbReference type="Pfam" id="PF00571">
    <property type="entry name" value="CBS"/>
    <property type="match status" value="2"/>
</dbReference>
<feature type="domain" description="CBS" evidence="3">
    <location>
        <begin position="45"/>
        <end position="101"/>
    </location>
</feature>
<name>A0ABP9CFA8_9SPHI</name>
<dbReference type="PANTHER" id="PTHR43080">
    <property type="entry name" value="CBS DOMAIN-CONTAINING PROTEIN CBSX3, MITOCHONDRIAL"/>
    <property type="match status" value="1"/>
</dbReference>